<comment type="caution">
    <text evidence="1">The sequence shown here is derived from an EMBL/GenBank/DDBJ whole genome shotgun (WGS) entry which is preliminary data.</text>
</comment>
<name>A0A418YDZ4_9GAMM</name>
<organism evidence="1 2">
    <name type="scientific">Motilimonas pumila</name>
    <dbReference type="NCBI Taxonomy" id="2303987"/>
    <lineage>
        <taxon>Bacteria</taxon>
        <taxon>Pseudomonadati</taxon>
        <taxon>Pseudomonadota</taxon>
        <taxon>Gammaproteobacteria</taxon>
        <taxon>Alteromonadales</taxon>
        <taxon>Alteromonadales genera incertae sedis</taxon>
        <taxon>Motilimonas</taxon>
    </lineage>
</organism>
<keyword evidence="2" id="KW-1185">Reference proteome</keyword>
<proteinExistence type="predicted"/>
<dbReference type="AlphaFoldDB" id="A0A418YDZ4"/>
<dbReference type="InterPro" id="IPR012673">
    <property type="entry name" value="T3SS_SynN"/>
</dbReference>
<dbReference type="Proteomes" id="UP000283255">
    <property type="component" value="Unassembled WGS sequence"/>
</dbReference>
<gene>
    <name evidence="1" type="ORF">D1Z90_11885</name>
</gene>
<evidence type="ECO:0008006" key="3">
    <source>
        <dbReference type="Google" id="ProtNLM"/>
    </source>
</evidence>
<accession>A0A418YDZ4</accession>
<dbReference type="Gene3D" id="3.30.1460.10">
    <property type="match status" value="1"/>
</dbReference>
<dbReference type="GO" id="GO:0009306">
    <property type="term" value="P:protein secretion"/>
    <property type="evidence" value="ECO:0007669"/>
    <property type="project" value="InterPro"/>
</dbReference>
<evidence type="ECO:0000313" key="2">
    <source>
        <dbReference type="Proteomes" id="UP000283255"/>
    </source>
</evidence>
<dbReference type="EMBL" id="QZCH01000014">
    <property type="protein sequence ID" value="RJG42783.1"/>
    <property type="molecule type" value="Genomic_DNA"/>
</dbReference>
<dbReference type="SUPFAM" id="SSF69635">
    <property type="entry name" value="Type III secretory system chaperone-like"/>
    <property type="match status" value="1"/>
</dbReference>
<dbReference type="RefSeq" id="WP_119910984.1">
    <property type="nucleotide sequence ID" value="NZ_QZCH01000014.1"/>
</dbReference>
<evidence type="ECO:0000313" key="1">
    <source>
        <dbReference type="EMBL" id="RJG42783.1"/>
    </source>
</evidence>
<protein>
    <recommendedName>
        <fullName evidence="3">Type III secretion chaperone SycN</fullName>
    </recommendedName>
</protein>
<dbReference type="Pfam" id="PF21665">
    <property type="entry name" value="Type_III_SycN"/>
    <property type="match status" value="1"/>
</dbReference>
<reference evidence="1 2" key="1">
    <citation type="submission" date="2018-09" db="EMBL/GenBank/DDBJ databases">
        <authorList>
            <person name="Wang F."/>
        </authorList>
    </citation>
    <scope>NUCLEOTIDE SEQUENCE [LARGE SCALE GENOMIC DNA]</scope>
    <source>
        <strain evidence="1 2">PLHSC7-2</strain>
    </source>
</reference>
<sequence>MVNDWRVDLLSEFVEGFGLNGREALASGELMLNFADGDQFHINLVAEDDVDLLLSHEVMMADQGGVMQRALAHNHFSKVQSYKANAHFYQEQLVLKLRLYRHDLSLVALEQALTMLRQTSQQIRLQA</sequence>
<reference evidence="1 2" key="2">
    <citation type="submission" date="2019-01" db="EMBL/GenBank/DDBJ databases">
        <title>Motilimonas pumilus sp. nov., isolated from the gut of sea cucumber (Apostichopus japonicus).</title>
        <authorList>
            <person name="Wang F.-Q."/>
            <person name="Ren L.-H."/>
            <person name="Lin Y.-W."/>
            <person name="Sun G.-H."/>
            <person name="Du Z.-J."/>
            <person name="Zhao J.-X."/>
            <person name="Liu X.-J."/>
            <person name="Liu L.-J."/>
        </authorList>
    </citation>
    <scope>NUCLEOTIDE SEQUENCE [LARGE SCALE GENOMIC DNA]</scope>
    <source>
        <strain evidence="1 2">PLHSC7-2</strain>
    </source>
</reference>